<evidence type="ECO:0000256" key="1">
    <source>
        <dbReference type="ARBA" id="ARBA00010136"/>
    </source>
</evidence>
<dbReference type="Pfam" id="PF11838">
    <property type="entry name" value="ERAP1_C"/>
    <property type="match status" value="1"/>
</dbReference>
<dbReference type="Gene3D" id="1.25.50.20">
    <property type="match status" value="1"/>
</dbReference>
<sequence length="436" mass="49087">MGYPVVKITADGCTLKFCQQRFLSDGSQDSGEFTFELNIHQIEGYSWPIPLKLIHSKDQAMTHFIDPKESSSNVVQIPSLDGLLVNPGRLSFVRVHYSGQLLNGINKMIQTGQLGPRDRLAIIDDQISLAFTGQLPISELIDLMSAYVGESHHIVWDSLYFGMSHIQLLLEEAKIDHAFDSCQVTLAIENFHKLYQKMAEPVLNKITWDAIPGEEGNDTLLRPMIITILGKTGYKPVVEEAKARFSTHVDAVLKSGQESNQIVPDLRKSIYATCMRHGNEGIFDALLQLYEKSTMADEKMKLLLCLGLPSDLKLRQRAIDFNMSDAVRKQDRYATFTGFYSASAESRRDLWNFVKENIKSLPDDLGSQSLLSHVCSISCSGFAHFDREKEVQAFWDANPMKCKMAIKQSIEEIKIKASQLARDGQNLIDKLCDMTQ</sequence>
<dbReference type="Proteomes" id="UP001626550">
    <property type="component" value="Unassembled WGS sequence"/>
</dbReference>
<protein>
    <recommendedName>
        <fullName evidence="2">ERAP1-like C-terminal domain-containing protein</fullName>
    </recommendedName>
</protein>
<evidence type="ECO:0000313" key="4">
    <source>
        <dbReference type="Proteomes" id="UP001626550"/>
    </source>
</evidence>
<comment type="similarity">
    <text evidence="1">Belongs to the peptidase M1 family.</text>
</comment>
<dbReference type="AlphaFoldDB" id="A0ABD2PU39"/>
<evidence type="ECO:0000313" key="3">
    <source>
        <dbReference type="EMBL" id="KAL3310779.1"/>
    </source>
</evidence>
<name>A0ABD2PU39_9PLAT</name>
<gene>
    <name evidence="3" type="ORF">Ciccas_010650</name>
</gene>
<dbReference type="InterPro" id="IPR050344">
    <property type="entry name" value="Peptidase_M1_aminopeptidases"/>
</dbReference>
<dbReference type="PANTHER" id="PTHR11533:SF174">
    <property type="entry name" value="PUROMYCIN-SENSITIVE AMINOPEPTIDASE-RELATED"/>
    <property type="match status" value="1"/>
</dbReference>
<dbReference type="InterPro" id="IPR024571">
    <property type="entry name" value="ERAP1-like_C_dom"/>
</dbReference>
<evidence type="ECO:0000259" key="2">
    <source>
        <dbReference type="Pfam" id="PF11838"/>
    </source>
</evidence>
<dbReference type="PANTHER" id="PTHR11533">
    <property type="entry name" value="PROTEASE M1 ZINC METALLOPROTEASE"/>
    <property type="match status" value="1"/>
</dbReference>
<comment type="caution">
    <text evidence="3">The sequence shown here is derived from an EMBL/GenBank/DDBJ whole genome shotgun (WGS) entry which is preliminary data.</text>
</comment>
<proteinExistence type="inferred from homology"/>
<keyword evidence="4" id="KW-1185">Reference proteome</keyword>
<accession>A0ABD2PU39</accession>
<dbReference type="EMBL" id="JBJKFK010002657">
    <property type="protein sequence ID" value="KAL3310779.1"/>
    <property type="molecule type" value="Genomic_DNA"/>
</dbReference>
<dbReference type="Gene3D" id="2.60.40.1910">
    <property type="match status" value="1"/>
</dbReference>
<reference evidence="3 4" key="1">
    <citation type="submission" date="2024-11" db="EMBL/GenBank/DDBJ databases">
        <title>Adaptive evolution of stress response genes in parasites aligns with host niche diversity.</title>
        <authorList>
            <person name="Hahn C."/>
            <person name="Resl P."/>
        </authorList>
    </citation>
    <scope>NUCLEOTIDE SEQUENCE [LARGE SCALE GENOMIC DNA]</scope>
    <source>
        <strain evidence="3">EGGRZ-B1_66</strain>
        <tissue evidence="3">Body</tissue>
    </source>
</reference>
<organism evidence="3 4">
    <name type="scientific">Cichlidogyrus casuarinus</name>
    <dbReference type="NCBI Taxonomy" id="1844966"/>
    <lineage>
        <taxon>Eukaryota</taxon>
        <taxon>Metazoa</taxon>
        <taxon>Spiralia</taxon>
        <taxon>Lophotrochozoa</taxon>
        <taxon>Platyhelminthes</taxon>
        <taxon>Monogenea</taxon>
        <taxon>Monopisthocotylea</taxon>
        <taxon>Dactylogyridea</taxon>
        <taxon>Ancyrocephalidae</taxon>
        <taxon>Cichlidogyrus</taxon>
    </lineage>
</organism>
<feature type="domain" description="ERAP1-like C-terminal" evidence="2">
    <location>
        <begin position="84"/>
        <end position="414"/>
    </location>
</feature>